<name>A0A2J0Q8Y1_9BACT</name>
<gene>
    <name evidence="1" type="ORF">COV29_00310</name>
</gene>
<reference evidence="1 2" key="1">
    <citation type="submission" date="2017-09" db="EMBL/GenBank/DDBJ databases">
        <title>Depth-based differentiation of microbial function through sediment-hosted aquifers and enrichment of novel symbionts in the deep terrestrial subsurface.</title>
        <authorList>
            <person name="Probst A.J."/>
            <person name="Ladd B."/>
            <person name="Jarett J.K."/>
            <person name="Geller-Mcgrath D.E."/>
            <person name="Sieber C.M."/>
            <person name="Emerson J.B."/>
            <person name="Anantharaman K."/>
            <person name="Thomas B.C."/>
            <person name="Malmstrom R."/>
            <person name="Stieglmeier M."/>
            <person name="Klingl A."/>
            <person name="Woyke T."/>
            <person name="Ryan C.M."/>
            <person name="Banfield J.F."/>
        </authorList>
    </citation>
    <scope>NUCLEOTIDE SEQUENCE [LARGE SCALE GENOMIC DNA]</scope>
    <source>
        <strain evidence="1">CG10_big_fil_rev_8_21_14_0_10_36_16</strain>
    </source>
</reference>
<dbReference type="Proteomes" id="UP000228496">
    <property type="component" value="Unassembled WGS sequence"/>
</dbReference>
<evidence type="ECO:0008006" key="3">
    <source>
        <dbReference type="Google" id="ProtNLM"/>
    </source>
</evidence>
<comment type="caution">
    <text evidence="1">The sequence shown here is derived from an EMBL/GenBank/DDBJ whole genome shotgun (WGS) entry which is preliminary data.</text>
</comment>
<evidence type="ECO:0000313" key="1">
    <source>
        <dbReference type="EMBL" id="PJE51589.1"/>
    </source>
</evidence>
<dbReference type="AlphaFoldDB" id="A0A2J0Q8Y1"/>
<protein>
    <recommendedName>
        <fullName evidence="3">Host attachment protein</fullName>
    </recommendedName>
</protein>
<organism evidence="1 2">
    <name type="scientific">Candidatus Yanofskybacteria bacterium CG10_big_fil_rev_8_21_14_0_10_36_16</name>
    <dbReference type="NCBI Taxonomy" id="1975096"/>
    <lineage>
        <taxon>Bacteria</taxon>
        <taxon>Candidatus Yanofskyibacteriota</taxon>
    </lineage>
</organism>
<accession>A0A2J0Q8Y1</accession>
<dbReference type="EMBL" id="PCXQ01000001">
    <property type="protein sequence ID" value="PJE51589.1"/>
    <property type="molecule type" value="Genomic_DNA"/>
</dbReference>
<proteinExistence type="predicted"/>
<dbReference type="InterPro" id="IPR019291">
    <property type="entry name" value="Host_attachment_protein"/>
</dbReference>
<dbReference type="Pfam" id="PF10116">
    <property type="entry name" value="Host_attach"/>
    <property type="match status" value="1"/>
</dbReference>
<sequence length="146" mass="16693">MQIPKQFQQFKNNPTLLAVFGNQSGIFYLAENGLIEEVNKIEVITPKYSDNEGFSEIRSKTAGIISSGSSREIPKEKIHKEFIKKAASYILEVDKKGAINEIYLFCAPEIINQFKNELPKQLRDKIKKEIRGMYLKDSPTQLLNLI</sequence>
<evidence type="ECO:0000313" key="2">
    <source>
        <dbReference type="Proteomes" id="UP000228496"/>
    </source>
</evidence>